<reference evidence="5 6" key="1">
    <citation type="journal article" date="2022" name="Genome Biol. Evol.">
        <title>Host diet, physiology and behaviors set the stage for Lachnospiraceae cladogenesis.</title>
        <authorList>
            <person name="Vera-Ponce De Leon A."/>
            <person name="Schneider M."/>
            <person name="Jahnes B.C."/>
            <person name="Sadowski V."/>
            <person name="Camuy-Velez L.A."/>
            <person name="Duan J."/>
            <person name="Sabree Z.L."/>
        </authorList>
    </citation>
    <scope>NUCLEOTIDE SEQUENCE [LARGE SCALE GENOMIC DNA]</scope>
    <source>
        <strain evidence="5 6">PAL227</strain>
    </source>
</reference>
<evidence type="ECO:0000256" key="3">
    <source>
        <dbReference type="SAM" id="Phobius"/>
    </source>
</evidence>
<evidence type="ECO:0000313" key="5">
    <source>
        <dbReference type="EMBL" id="MCP1109910.1"/>
    </source>
</evidence>
<feature type="transmembrane region" description="Helical" evidence="3">
    <location>
        <begin position="30"/>
        <end position="49"/>
    </location>
</feature>
<feature type="domain" description="YknX-like C-terminal permuted SH3-like" evidence="4">
    <location>
        <begin position="436"/>
        <end position="499"/>
    </location>
</feature>
<dbReference type="NCBIfam" id="TIGR01730">
    <property type="entry name" value="RND_mfp"/>
    <property type="match status" value="1"/>
</dbReference>
<accession>A0ABT1EGS6</accession>
<gene>
    <name evidence="5" type="ORF">NK118_06570</name>
</gene>
<dbReference type="PANTHER" id="PTHR30469">
    <property type="entry name" value="MULTIDRUG RESISTANCE PROTEIN MDTA"/>
    <property type="match status" value="1"/>
</dbReference>
<dbReference type="Gene3D" id="2.40.420.20">
    <property type="match status" value="1"/>
</dbReference>
<dbReference type="EMBL" id="JAMZFV010000007">
    <property type="protein sequence ID" value="MCP1109910.1"/>
    <property type="molecule type" value="Genomic_DNA"/>
</dbReference>
<proteinExistence type="inferred from homology"/>
<evidence type="ECO:0000256" key="1">
    <source>
        <dbReference type="ARBA" id="ARBA00009477"/>
    </source>
</evidence>
<name>A0ABT1EGS6_9FIRM</name>
<keyword evidence="3" id="KW-0812">Transmembrane</keyword>
<dbReference type="Pfam" id="PF25989">
    <property type="entry name" value="YknX_C"/>
    <property type="match status" value="1"/>
</dbReference>
<evidence type="ECO:0000259" key="4">
    <source>
        <dbReference type="Pfam" id="PF25989"/>
    </source>
</evidence>
<evidence type="ECO:0000256" key="2">
    <source>
        <dbReference type="SAM" id="Coils"/>
    </source>
</evidence>
<comment type="caution">
    <text evidence="5">The sequence shown here is derived from an EMBL/GenBank/DDBJ whole genome shotgun (WGS) entry which is preliminary data.</text>
</comment>
<comment type="similarity">
    <text evidence="1">Belongs to the membrane fusion protein (MFP) (TC 8.A.1) family.</text>
</comment>
<dbReference type="InterPro" id="IPR058637">
    <property type="entry name" value="YknX-like_C"/>
</dbReference>
<dbReference type="Proteomes" id="UP001523565">
    <property type="component" value="Unassembled WGS sequence"/>
</dbReference>
<organism evidence="5 6">
    <name type="scientific">Ohessyouella blattaphilus</name>
    <dbReference type="NCBI Taxonomy" id="2949333"/>
    <lineage>
        <taxon>Bacteria</taxon>
        <taxon>Bacillati</taxon>
        <taxon>Bacillota</taxon>
        <taxon>Clostridia</taxon>
        <taxon>Lachnospirales</taxon>
        <taxon>Lachnospiraceae</taxon>
        <taxon>Ohessyouella</taxon>
    </lineage>
</organism>
<sequence length="507" mass="54424">MVKKDELSQLDIMEEEQGTSGKGKKKLPKWLIFPILGVVLLFLVLLSFLGGNSQKDSGSAVEVVTVKSGEVKETFDTSGTVVSDKQKVFYSPVNAPISDSKLEVGKTVKKGDLLVSFDVKDLEKANQESQLQGLQTTYSNQSTLEQAAKSANEVAKQNAEVEQQKQSLRNKIADLRNQINNANNAIESSQPNRDKLNELKKKLQDNLKQIETLKVTEKHGAEPDATEAANEIARLTNENMDLQNSITLLEAQIPSGDGSAALYSELSAAEQSLADLEAKAPAEVNGLTGGELGGMQVSENLAELASLSTEELLQKGREGIKAEFDGVIAKVDIEGTNMATQGSPLFTLVDNQSVGVELEVSANDFDKLVIGNKAVVTVGKHQYEGEVVKVNKIATTNEKGVSSIGAKLKIKNPDGELFIGVTAKVSVTVDDVKSALYIPSEVVNESKSGSYVYIIEEGTIKKQTVETGINSGSRIEIKKGLAEGDSVVYDTTDVKEGMSATAVEKDQ</sequence>
<dbReference type="InterPro" id="IPR006143">
    <property type="entry name" value="RND_pump_MFP"/>
</dbReference>
<protein>
    <submittedName>
        <fullName evidence="5">Efflux RND transporter periplasmic adaptor subunit</fullName>
    </submittedName>
</protein>
<evidence type="ECO:0000313" key="6">
    <source>
        <dbReference type="Proteomes" id="UP001523565"/>
    </source>
</evidence>
<keyword evidence="2" id="KW-0175">Coiled coil</keyword>
<dbReference type="RefSeq" id="WP_262068791.1">
    <property type="nucleotide sequence ID" value="NZ_JAMXOC010000007.1"/>
</dbReference>
<keyword evidence="3" id="KW-0472">Membrane</keyword>
<keyword evidence="3" id="KW-1133">Transmembrane helix</keyword>
<feature type="coiled-coil region" evidence="2">
    <location>
        <begin position="144"/>
        <end position="279"/>
    </location>
</feature>
<dbReference type="Gene3D" id="2.40.30.170">
    <property type="match status" value="1"/>
</dbReference>
<keyword evidence="6" id="KW-1185">Reference proteome</keyword>